<evidence type="ECO:0000313" key="3">
    <source>
        <dbReference type="Proteomes" id="UP000276888"/>
    </source>
</evidence>
<sequence length="248" mass="27295">MNNFGDLLGPEVVVRSARLLGAPDPVNPSNDLLAIGSIMHFARSGATVWGTGVNGKMDPRLHTFSDLDVRAVRGPRTREFLQNRGIHVPAVFGDPGLLVRHLWQDEELLLHRNESPAVAIVPNLNDLPHFDASDPRVLDPRGPLTEVLARIRWSDLVIASSLHGLIVAHSFGVPTVMLRPQSESLFKYEDYFRGIGQDLPPLADDVQAAIRMRPSPLVEWSSDSLLGAFPIDLFSASNARSRRKEVAP</sequence>
<gene>
    <name evidence="2" type="primary">pssM</name>
    <name evidence="2" type="ORF">CVS47_00494</name>
</gene>
<dbReference type="Pfam" id="PF04230">
    <property type="entry name" value="PS_pyruv_trans"/>
    <property type="match status" value="1"/>
</dbReference>
<proteinExistence type="predicted"/>
<dbReference type="Proteomes" id="UP000276888">
    <property type="component" value="Chromosome"/>
</dbReference>
<accession>A0A3Q9J1Q1</accession>
<dbReference type="GO" id="GO:0016740">
    <property type="term" value="F:transferase activity"/>
    <property type="evidence" value="ECO:0007669"/>
    <property type="project" value="UniProtKB-KW"/>
</dbReference>
<dbReference type="EC" id="2.5.1.98" evidence="2"/>
<dbReference type="OrthoDB" id="9803627at2"/>
<evidence type="ECO:0000313" key="2">
    <source>
        <dbReference type="EMBL" id="AZS35896.1"/>
    </source>
</evidence>
<dbReference type="InterPro" id="IPR007345">
    <property type="entry name" value="Polysacch_pyruvyl_Trfase"/>
</dbReference>
<keyword evidence="3" id="KW-1185">Reference proteome</keyword>
<dbReference type="AlphaFoldDB" id="A0A3Q9J1Q1"/>
<evidence type="ECO:0000259" key="1">
    <source>
        <dbReference type="Pfam" id="PF04230"/>
    </source>
</evidence>
<dbReference type="EMBL" id="CP031423">
    <property type="protein sequence ID" value="AZS35896.1"/>
    <property type="molecule type" value="Genomic_DNA"/>
</dbReference>
<organism evidence="2 3">
    <name type="scientific">Microbacterium lemovicicum</name>
    <dbReference type="NCBI Taxonomy" id="1072463"/>
    <lineage>
        <taxon>Bacteria</taxon>
        <taxon>Bacillati</taxon>
        <taxon>Actinomycetota</taxon>
        <taxon>Actinomycetes</taxon>
        <taxon>Micrococcales</taxon>
        <taxon>Microbacteriaceae</taxon>
        <taxon>Microbacterium</taxon>
    </lineage>
</organism>
<keyword evidence="2" id="KW-0808">Transferase</keyword>
<reference evidence="2 3" key="1">
    <citation type="submission" date="2018-08" db="EMBL/GenBank/DDBJ databases">
        <title>Microbacterium lemovicicum sp. nov., a bacterium isolated from a natural uranium-rich soil.</title>
        <authorList>
            <person name="ORTET P."/>
        </authorList>
    </citation>
    <scope>NUCLEOTIDE SEQUENCE [LARGE SCALE GENOMIC DNA]</scope>
    <source>
        <strain evidence="2 3">Viu22</strain>
    </source>
</reference>
<keyword evidence="2" id="KW-0670">Pyruvate</keyword>
<dbReference type="KEGG" id="mlv:CVS47_00494"/>
<feature type="domain" description="Polysaccharide pyruvyl transferase" evidence="1">
    <location>
        <begin position="63"/>
        <end position="180"/>
    </location>
</feature>
<name>A0A3Q9J1Q1_9MICO</name>
<dbReference type="RefSeq" id="WP_127094661.1">
    <property type="nucleotide sequence ID" value="NZ_CP031423.1"/>
</dbReference>
<protein>
    <submittedName>
        <fullName evidence="2">Exopolysaccharide glucosyl ketal-pyruvate-transferase</fullName>
        <ecNumber evidence="2">2.5.1.98</ecNumber>
    </submittedName>
</protein>